<dbReference type="Gene3D" id="2.60.40.10">
    <property type="entry name" value="Immunoglobulins"/>
    <property type="match status" value="1"/>
</dbReference>
<accession>A0A4Q1JR52</accession>
<dbReference type="EMBL" id="SAXA01000002">
    <property type="protein sequence ID" value="RXQ96781.1"/>
    <property type="molecule type" value="Genomic_DNA"/>
</dbReference>
<gene>
    <name evidence="3" type="ORF">EO244_03885</name>
</gene>
<proteinExistence type="predicted"/>
<organism evidence="3 4">
    <name type="scientific">Ancylomarina salipaludis</name>
    <dbReference type="NCBI Taxonomy" id="2501299"/>
    <lineage>
        <taxon>Bacteria</taxon>
        <taxon>Pseudomonadati</taxon>
        <taxon>Bacteroidota</taxon>
        <taxon>Bacteroidia</taxon>
        <taxon>Marinilabiliales</taxon>
        <taxon>Marinifilaceae</taxon>
        <taxon>Ancylomarina</taxon>
    </lineage>
</organism>
<dbReference type="OrthoDB" id="1522602at2"/>
<keyword evidence="4" id="KW-1185">Reference proteome</keyword>
<dbReference type="AlphaFoldDB" id="A0A4Q1JR52"/>
<feature type="chain" id="PRO_5020840359" evidence="1">
    <location>
        <begin position="25"/>
        <end position="429"/>
    </location>
</feature>
<dbReference type="InterPro" id="IPR013783">
    <property type="entry name" value="Ig-like_fold"/>
</dbReference>
<feature type="signal peptide" evidence="1">
    <location>
        <begin position="1"/>
        <end position="24"/>
    </location>
</feature>
<evidence type="ECO:0000313" key="3">
    <source>
        <dbReference type="EMBL" id="RXQ96781.1"/>
    </source>
</evidence>
<protein>
    <submittedName>
        <fullName evidence="3">DUF5103 domain-containing protein</fullName>
    </submittedName>
</protein>
<comment type="caution">
    <text evidence="3">The sequence shown here is derived from an EMBL/GenBank/DDBJ whole genome shotgun (WGS) entry which is preliminary data.</text>
</comment>
<keyword evidence="1" id="KW-0732">Signal</keyword>
<dbReference type="InterPro" id="IPR031345">
    <property type="entry name" value="T9SS_Plug_N"/>
</dbReference>
<name>A0A4Q1JR52_9BACT</name>
<feature type="domain" description="Type 9 secretion system plug protein N-terminal" evidence="2">
    <location>
        <begin position="40"/>
        <end position="164"/>
    </location>
</feature>
<sequence>MFRFLFKIFFISYFCISYCLSAFGSEEVNIYKNEIKKVSIHTVQCFPLGWEISPPIIELNGQNQLQFSFDELGKNIQDYSYRIIHCNADWKLSGLSEFDYLDGFSENQIQDYEFSFNTNVNYVHYSLKLPNEDVKLKLSGNYILEIFQDFDTENVVLRQRFMLLDSKVELKGKIKHPISMDLRKTHQEVMFSIFHPGFLIDNPHSDLTVILRQNDRSGGSQMKVKPVFIRKDELVFDNNMVYVFPGNNEFHYFDLKSFRYQSIYIRSVENIDGETVVNLSPDKIRQFDPYIYRRDNNGISVISVDERKEPTTEADYAHVIFTLPFKNELKHGDIYVYGAFNNWECDERNRMVYDYALGAYQKSIYLKQGYYNYAYALLEKGSNQPDLNYIEGSHWQTENDYMIYVYYHDIEKNYDRLIGFEVLNSTKNF</sequence>
<dbReference type="Proteomes" id="UP000289703">
    <property type="component" value="Unassembled WGS sequence"/>
</dbReference>
<reference evidence="3 4" key="1">
    <citation type="submission" date="2019-01" db="EMBL/GenBank/DDBJ databases">
        <title>Ancylomarina salipaludis sp. nov., isolated from a salt marsh.</title>
        <authorList>
            <person name="Yoon J.-H."/>
        </authorList>
    </citation>
    <scope>NUCLEOTIDE SEQUENCE [LARGE SCALE GENOMIC DNA]</scope>
    <source>
        <strain evidence="3 4">SHSM-M15</strain>
    </source>
</reference>
<dbReference type="Pfam" id="PF17116">
    <property type="entry name" value="T9SS_plug_1st"/>
    <property type="match status" value="1"/>
</dbReference>
<dbReference type="RefSeq" id="WP_129253113.1">
    <property type="nucleotide sequence ID" value="NZ_SAXA01000002.1"/>
</dbReference>
<evidence type="ECO:0000256" key="1">
    <source>
        <dbReference type="SAM" id="SignalP"/>
    </source>
</evidence>
<evidence type="ECO:0000259" key="2">
    <source>
        <dbReference type="Pfam" id="PF17116"/>
    </source>
</evidence>
<evidence type="ECO:0000313" key="4">
    <source>
        <dbReference type="Proteomes" id="UP000289703"/>
    </source>
</evidence>